<proteinExistence type="predicted"/>
<dbReference type="Gene3D" id="3.10.20.90">
    <property type="entry name" value="Phosphatidylinositol 3-kinase Catalytic Subunit, Chain A, domain 1"/>
    <property type="match status" value="1"/>
</dbReference>
<evidence type="ECO:0000256" key="1">
    <source>
        <dbReference type="ARBA" id="ARBA00004370"/>
    </source>
</evidence>
<accession>A0A6B3NDY0</accession>
<evidence type="ECO:0008006" key="5">
    <source>
        <dbReference type="Google" id="ProtNLM"/>
    </source>
</evidence>
<organism evidence="4">
    <name type="scientific">Symploca sp. SIO1C4</name>
    <dbReference type="NCBI Taxonomy" id="2607765"/>
    <lineage>
        <taxon>Bacteria</taxon>
        <taxon>Bacillati</taxon>
        <taxon>Cyanobacteriota</taxon>
        <taxon>Cyanophyceae</taxon>
        <taxon>Coleofasciculales</taxon>
        <taxon>Coleofasciculaceae</taxon>
        <taxon>Symploca</taxon>
    </lineage>
</organism>
<dbReference type="AlphaFoldDB" id="A0A6B3NDY0"/>
<name>A0A6B3NDY0_9CYAN</name>
<protein>
    <recommendedName>
        <fullName evidence="5">Autophagy-related protein</fullName>
    </recommendedName>
</protein>
<comment type="caution">
    <text evidence="4">The sequence shown here is derived from an EMBL/GenBank/DDBJ whole genome shotgun (WGS) entry which is preliminary data.</text>
</comment>
<dbReference type="GO" id="GO:0016020">
    <property type="term" value="C:membrane"/>
    <property type="evidence" value="ECO:0007669"/>
    <property type="project" value="UniProtKB-SubCell"/>
</dbReference>
<dbReference type="Pfam" id="PF02991">
    <property type="entry name" value="ATG8"/>
    <property type="match status" value="1"/>
</dbReference>
<reference evidence="4" key="1">
    <citation type="submission" date="2019-11" db="EMBL/GenBank/DDBJ databases">
        <title>Genomic insights into an expanded diversity of filamentous marine cyanobacteria reveals the extraordinary biosynthetic potential of Moorea and Okeania.</title>
        <authorList>
            <person name="Ferreira Leao T."/>
            <person name="Wang M."/>
            <person name="Moss N."/>
            <person name="Da Silva R."/>
            <person name="Sanders J."/>
            <person name="Nurk S."/>
            <person name="Gurevich A."/>
            <person name="Humphrey G."/>
            <person name="Reher R."/>
            <person name="Zhu Q."/>
            <person name="Belda-Ferre P."/>
            <person name="Glukhov E."/>
            <person name="Rex R."/>
            <person name="Dorrestein P.C."/>
            <person name="Knight R."/>
            <person name="Pevzner P."/>
            <person name="Gerwick W.H."/>
            <person name="Gerwick L."/>
        </authorList>
    </citation>
    <scope>NUCLEOTIDE SEQUENCE</scope>
    <source>
        <strain evidence="4">SIO1C4</strain>
    </source>
</reference>
<evidence type="ECO:0000256" key="2">
    <source>
        <dbReference type="ARBA" id="ARBA00023136"/>
    </source>
</evidence>
<dbReference type="PANTHER" id="PTHR10969">
    <property type="entry name" value="MICROTUBULE-ASSOCIATED PROTEINS 1A/1B LIGHT CHAIN 3-RELATED"/>
    <property type="match status" value="1"/>
</dbReference>
<dbReference type="SUPFAM" id="SSF54236">
    <property type="entry name" value="Ubiquitin-like"/>
    <property type="match status" value="1"/>
</dbReference>
<dbReference type="InterPro" id="IPR004241">
    <property type="entry name" value="Atg8-like"/>
</dbReference>
<sequence>MHFEVRFADFLKILSKHPDRVPVIVEKSEGSMMPDLDKPKYFVPATLTVSAFIYTIRVRLNLAEEKDLSFLIKKKVITDISNTMETIYSEYEDEDGFLYIAYS</sequence>
<dbReference type="EMBL" id="JAAHFQ010000093">
    <property type="protein sequence ID" value="NER27348.1"/>
    <property type="molecule type" value="Genomic_DNA"/>
</dbReference>
<evidence type="ECO:0000256" key="3">
    <source>
        <dbReference type="ARBA" id="ARBA00023288"/>
    </source>
</evidence>
<dbReference type="InterPro" id="IPR029071">
    <property type="entry name" value="Ubiquitin-like_domsf"/>
</dbReference>
<comment type="subcellular location">
    <subcellularLocation>
        <location evidence="1">Membrane</location>
    </subcellularLocation>
</comment>
<evidence type="ECO:0000313" key="4">
    <source>
        <dbReference type="EMBL" id="NER27348.1"/>
    </source>
</evidence>
<keyword evidence="3" id="KW-0449">Lipoprotein</keyword>
<gene>
    <name evidence="4" type="ORF">F6J89_06850</name>
</gene>
<keyword evidence="2" id="KW-0472">Membrane</keyword>